<evidence type="ECO:0000259" key="12">
    <source>
        <dbReference type="Pfam" id="PF17917"/>
    </source>
</evidence>
<evidence type="ECO:0000313" key="13">
    <source>
        <dbReference type="EMBL" id="KAA0065293.1"/>
    </source>
</evidence>
<keyword evidence="2" id="KW-0808">Transferase</keyword>
<feature type="domain" description="Retrotransposon gag" evidence="11">
    <location>
        <begin position="200"/>
        <end position="287"/>
    </location>
</feature>
<dbReference type="InterPro" id="IPR041373">
    <property type="entry name" value="RT_RNaseH"/>
</dbReference>
<organism evidence="13 14">
    <name type="scientific">Cucumis melo var. makuwa</name>
    <name type="common">Oriental melon</name>
    <dbReference type="NCBI Taxonomy" id="1194695"/>
    <lineage>
        <taxon>Eukaryota</taxon>
        <taxon>Viridiplantae</taxon>
        <taxon>Streptophyta</taxon>
        <taxon>Embryophyta</taxon>
        <taxon>Tracheophyta</taxon>
        <taxon>Spermatophyta</taxon>
        <taxon>Magnoliopsida</taxon>
        <taxon>eudicotyledons</taxon>
        <taxon>Gunneridae</taxon>
        <taxon>Pentapetalae</taxon>
        <taxon>rosids</taxon>
        <taxon>fabids</taxon>
        <taxon>Cucurbitales</taxon>
        <taxon>Cucurbitaceae</taxon>
        <taxon>Benincaseae</taxon>
        <taxon>Cucumis</taxon>
    </lineage>
</organism>
<dbReference type="EMBL" id="SSTE01001740">
    <property type="protein sequence ID" value="KAA0065293.1"/>
    <property type="molecule type" value="Genomic_DNA"/>
</dbReference>
<dbReference type="InterPro" id="IPR043128">
    <property type="entry name" value="Rev_trsase/Diguanyl_cyclase"/>
</dbReference>
<protein>
    <recommendedName>
        <fullName evidence="1">RNA-directed DNA polymerase</fullName>
        <ecNumber evidence="1">2.7.7.49</ecNumber>
    </recommendedName>
</protein>
<dbReference type="Pfam" id="PF00078">
    <property type="entry name" value="RVT_1"/>
    <property type="match status" value="1"/>
</dbReference>
<dbReference type="GO" id="GO:0004519">
    <property type="term" value="F:endonuclease activity"/>
    <property type="evidence" value="ECO:0007669"/>
    <property type="project" value="UniProtKB-KW"/>
</dbReference>
<keyword evidence="8" id="KW-0175">Coiled coil</keyword>
<dbReference type="PANTHER" id="PTHR32108:SF9">
    <property type="entry name" value="REVERSE TRANSCRIPTASE RNASE H-LIKE DOMAIN-CONTAINING PROTEIN"/>
    <property type="match status" value="1"/>
</dbReference>
<reference evidence="13 14" key="1">
    <citation type="submission" date="2019-08" db="EMBL/GenBank/DDBJ databases">
        <title>Draft genome sequences of two oriental melons (Cucumis melo L. var makuwa).</title>
        <authorList>
            <person name="Kwon S.-Y."/>
        </authorList>
    </citation>
    <scope>NUCLEOTIDE SEQUENCE [LARGE SCALE GENOMIC DNA]</scope>
    <source>
        <strain evidence="14">cv. SW 3</strain>
        <tissue evidence="13">Leaf</tissue>
    </source>
</reference>
<evidence type="ECO:0000256" key="2">
    <source>
        <dbReference type="ARBA" id="ARBA00022679"/>
    </source>
</evidence>
<evidence type="ECO:0000256" key="6">
    <source>
        <dbReference type="ARBA" id="ARBA00022801"/>
    </source>
</evidence>
<dbReference type="PANTHER" id="PTHR32108">
    <property type="entry name" value="DNA-DIRECTED RNA POLYMERASE SUBUNIT ALPHA"/>
    <property type="match status" value="1"/>
</dbReference>
<dbReference type="FunFam" id="3.10.10.10:FF:000003">
    <property type="entry name" value="Retrovirus-related Pol polyprotein from transposon 297-like Protein"/>
    <property type="match status" value="1"/>
</dbReference>
<feature type="region of interest" description="Disordered" evidence="9">
    <location>
        <begin position="325"/>
        <end position="352"/>
    </location>
</feature>
<dbReference type="SUPFAM" id="SSF50630">
    <property type="entry name" value="Acid proteases"/>
    <property type="match status" value="1"/>
</dbReference>
<dbReference type="GO" id="GO:0016787">
    <property type="term" value="F:hydrolase activity"/>
    <property type="evidence" value="ECO:0007669"/>
    <property type="project" value="UniProtKB-KW"/>
</dbReference>
<dbReference type="SUPFAM" id="SSF56672">
    <property type="entry name" value="DNA/RNA polymerases"/>
    <property type="match status" value="1"/>
</dbReference>
<dbReference type="Pfam" id="PF03732">
    <property type="entry name" value="Retrotrans_gag"/>
    <property type="match status" value="1"/>
</dbReference>
<evidence type="ECO:0000256" key="7">
    <source>
        <dbReference type="ARBA" id="ARBA00022918"/>
    </source>
</evidence>
<feature type="domain" description="Reverse transcriptase RNase H-like" evidence="12">
    <location>
        <begin position="1497"/>
        <end position="1598"/>
    </location>
</feature>
<dbReference type="InterPro" id="IPR000477">
    <property type="entry name" value="RT_dom"/>
</dbReference>
<evidence type="ECO:0000256" key="5">
    <source>
        <dbReference type="ARBA" id="ARBA00022759"/>
    </source>
</evidence>
<dbReference type="Gene3D" id="3.30.70.270">
    <property type="match status" value="2"/>
</dbReference>
<dbReference type="InterPro" id="IPR021109">
    <property type="entry name" value="Peptidase_aspartic_dom_sf"/>
</dbReference>
<dbReference type="Proteomes" id="UP000321393">
    <property type="component" value="Unassembled WGS sequence"/>
</dbReference>
<dbReference type="Pfam" id="PF17917">
    <property type="entry name" value="RT_RNaseH"/>
    <property type="match status" value="1"/>
</dbReference>
<dbReference type="Pfam" id="PF13650">
    <property type="entry name" value="Asp_protease_2"/>
    <property type="match status" value="1"/>
</dbReference>
<name>A0A5A7VAU5_CUCMM</name>
<feature type="compositionally biased region" description="Basic and acidic residues" evidence="9">
    <location>
        <begin position="326"/>
        <end position="343"/>
    </location>
</feature>
<dbReference type="FunFam" id="3.30.70.270:FF:000020">
    <property type="entry name" value="Transposon Tf2-6 polyprotein-like Protein"/>
    <property type="match status" value="1"/>
</dbReference>
<evidence type="ECO:0000313" key="14">
    <source>
        <dbReference type="Proteomes" id="UP000321393"/>
    </source>
</evidence>
<comment type="caution">
    <text evidence="13">The sequence shown here is derived from an EMBL/GenBank/DDBJ whole genome shotgun (WGS) entry which is preliminary data.</text>
</comment>
<keyword evidence="4" id="KW-0540">Nuclease</keyword>
<keyword evidence="5" id="KW-0255">Endonuclease</keyword>
<dbReference type="Gene3D" id="2.40.70.10">
    <property type="entry name" value="Acid Proteases"/>
    <property type="match status" value="1"/>
</dbReference>
<keyword evidence="6" id="KW-0378">Hydrolase</keyword>
<dbReference type="InterPro" id="IPR005162">
    <property type="entry name" value="Retrotrans_gag_dom"/>
</dbReference>
<dbReference type="CDD" id="cd01647">
    <property type="entry name" value="RT_LTR"/>
    <property type="match status" value="1"/>
</dbReference>
<evidence type="ECO:0000259" key="10">
    <source>
        <dbReference type="Pfam" id="PF00078"/>
    </source>
</evidence>
<feature type="domain" description="Reverse transcriptase" evidence="10">
    <location>
        <begin position="1297"/>
        <end position="1405"/>
    </location>
</feature>
<evidence type="ECO:0000259" key="11">
    <source>
        <dbReference type="Pfam" id="PF03732"/>
    </source>
</evidence>
<keyword evidence="3" id="KW-0548">Nucleotidyltransferase</keyword>
<evidence type="ECO:0000256" key="1">
    <source>
        <dbReference type="ARBA" id="ARBA00012493"/>
    </source>
</evidence>
<evidence type="ECO:0000256" key="9">
    <source>
        <dbReference type="SAM" id="MobiDB-lite"/>
    </source>
</evidence>
<dbReference type="Gene3D" id="3.10.10.10">
    <property type="entry name" value="HIV Type 1 Reverse Transcriptase, subunit A, domain 1"/>
    <property type="match status" value="2"/>
</dbReference>
<dbReference type="OrthoDB" id="1737355at2759"/>
<keyword evidence="7" id="KW-0695">RNA-directed DNA polymerase</keyword>
<sequence length="1630" mass="185775">MDEQTNDQVQAVRQDVEGLKDQLAKILELLTTGRGKSVVGTSSQVEVDLNQVLEDMPTYPPGFTPQRSSSPRMGDRTYPTSFPAPNPNTTTQQAAHANNPISTLIMEGGKKISEEQGSRRRLEFLEERLRVIEGADMYGSIDATQLCLISDVVIPPKFKTPDFEKYNGTSCPKSHLVMYCRKMSAYAHDDKLLIHCFQDSLVGPASRWYMQLDGSQVHRWKDLADSFLKQYKYNIDMAPDRLDLQRMEKKNVETFKEYAQRWRELAAQVQPPLTDKELTAMFINTLRAPYYDRMVGSASTNFSDVITIGERIEFGVKNGRISDPASETRRVMTPKKKEGEVHELSSTQRVATRVSSPIVGQTNFSPSYQNGGQSPFGQSTQRNIRNNWKQTRFDPIPMSYTELLPQLIKSHQVAIVPQEPLQPPYPKWYDPNAKCEYHAGAVGHSTENCFPLKAKVQSLVKAGWLRFKKTGEEPDVNQNPLPNHEGPIINAVDTFMQRHKNKVSDVATSMKTLFQILHGAGYLSPRFNNDDREKIGCTNNEQCLFHPETNDHSIEDCCEFKNEVQKLMDSKILLIGQMSMQEIEVNMITNASSNEKTSNETTFMWKPLVIHYEEKPSIMSYIQKPKAMTVEIPGPFAYKDNHAVPWKYECQFITDNVVFATVEGITRSGRCYTPDNLKDVSKEDEVRRRKGKAIEMAGEDDLNDLSKVFTEKNTLVEKETDHEVVSKEEACEFLKLIKQSEYKVIEQLHRTPARISMLSLFTYSEPHRKVLLDILNRAHVGHDISVNALSEIVENITATNCISFTDEEIPPEGTGHTKALHISVKCKDHHVARVLVDNGSSLNIMSRSTLMKLPIDPSYLRPSTMVVRAFDGARREVIGDIDIPLKIGPSTFNVSFQVMDINSSYSCLLGRPWIHSAGAVPSSLHQSNGRSSGCSYRSFEIANATIFPTEGLSMDRYVSKTSLMIAKTMIKSGFQMHKGLGKDNQGDSEVISLPKAKEKFGLGYKPVTSEWEKVRAKNKEKRSALLMGCEMKEERISIPHLSETFKLGELLFDTHQRKRHNEDSEISIEVVSENTSLPHPLVHKCPPGFELNNWEIKKTLKVTKGSQKIHNRNTRVEGDVDDTVDFEVPICNLEQNIGEGESDISPELLRLIEQEEKKTMPYQETLKVINLGTPEEVKEVRIGTLASEQDQSELVTLLHEFKDIFAWSYQDMPGLDTEIVTHRLPLKPECKPIRQKLRKLKPEMLIKIKEEVKKQFDAGFLAVAKYPIWVANIVPVPKKDGKVRMCVDYRDLNRARYNQIKMAPEDQEKTTFITLWGTFCYKVMPFGLKNAGATYQRAMVTLFHDLMHKEIEVYVDDMVAKSRLEEKHVVTLRKLFECLRKFQLKLNPAKCTFGVSSRKLLGFIVSREGIKVDPDKIQAIVDLRPPKTQKEVRSFLGRLNYTARFISHLTQTCEPILKLLRKNEICHWNEDCQKAFDKIKDYLQSPPILVPPTPGRPLIFCLTVKEGSMGCVLGQHDSTGKKEQAVYYLSKKFTNYESKYSLLEKTCCALAWTTQRLRQYMLYYTTWLISKMDPIKYIFEKPSLSGRIAKWQVLLSEFDIVYITRKAIKGSVIADCLAELPIEDYEPISR</sequence>
<evidence type="ECO:0000256" key="8">
    <source>
        <dbReference type="SAM" id="Coils"/>
    </source>
</evidence>
<accession>A0A5A7VAU5</accession>
<feature type="region of interest" description="Disordered" evidence="9">
    <location>
        <begin position="56"/>
        <end position="94"/>
    </location>
</feature>
<dbReference type="EC" id="2.7.7.49" evidence="1"/>
<evidence type="ECO:0000256" key="3">
    <source>
        <dbReference type="ARBA" id="ARBA00022695"/>
    </source>
</evidence>
<evidence type="ECO:0000256" key="4">
    <source>
        <dbReference type="ARBA" id="ARBA00022722"/>
    </source>
</evidence>
<dbReference type="GO" id="GO:0003964">
    <property type="term" value="F:RNA-directed DNA polymerase activity"/>
    <property type="evidence" value="ECO:0007669"/>
    <property type="project" value="UniProtKB-KW"/>
</dbReference>
<proteinExistence type="predicted"/>
<gene>
    <name evidence="13" type="ORF">E6C27_scaffold1023G00060</name>
</gene>
<dbReference type="InterPro" id="IPR043502">
    <property type="entry name" value="DNA/RNA_pol_sf"/>
</dbReference>
<feature type="coiled-coil region" evidence="8">
    <location>
        <begin position="2"/>
        <end position="29"/>
    </location>
</feature>
<dbReference type="CDD" id="cd00303">
    <property type="entry name" value="retropepsin_like"/>
    <property type="match status" value="1"/>
</dbReference>